<evidence type="ECO:0000313" key="3">
    <source>
        <dbReference type="EMBL" id="TPX17142.1"/>
    </source>
</evidence>
<dbReference type="EMBL" id="SKBQ01000014">
    <property type="protein sequence ID" value="TPX17142.1"/>
    <property type="molecule type" value="Genomic_DNA"/>
</dbReference>
<dbReference type="PANTHER" id="PTHR22093">
    <property type="entry name" value="LEUKOCYTE RECEPTOR CLUSTER LRC MEMBER 1"/>
    <property type="match status" value="1"/>
</dbReference>
<feature type="region of interest" description="Disordered" evidence="1">
    <location>
        <begin position="235"/>
        <end position="417"/>
    </location>
</feature>
<dbReference type="InterPro" id="IPR039875">
    <property type="entry name" value="LENG1-like"/>
</dbReference>
<dbReference type="GeneID" id="41970707"/>
<feature type="compositionally biased region" description="Basic and acidic residues" evidence="1">
    <location>
        <begin position="291"/>
        <end position="319"/>
    </location>
</feature>
<dbReference type="OrthoDB" id="2159131at2759"/>
<feature type="compositionally biased region" description="Basic residues" evidence="1">
    <location>
        <begin position="405"/>
        <end position="417"/>
    </location>
</feature>
<dbReference type="RefSeq" id="XP_030998853.1">
    <property type="nucleotide sequence ID" value="XM_031137541.1"/>
</dbReference>
<feature type="compositionally biased region" description="Basic and acidic residues" evidence="1">
    <location>
        <begin position="255"/>
        <end position="274"/>
    </location>
</feature>
<sequence length="417" mass="47473">MKACVKRISRTLTALLSPAHPRCSHLLGKKSWNVYNADNIERVRRDEAAAAAREAERERRMQEDDAARRLAILRGEEPPPPPLPEPGPDADGDNAAARPLHREWGPPFEGRKRKRRGEDDTDFEMRVARERAEVGDRAAREMGRGAGGARAGRGGKEVSLVDARGHIDLFGAARADDEEAARRGGNETRRDGRPPRREEKPATAAATSAAAEGCGMRFADAGGRRAGLADGRKPWYAAREEAEPQGAAAAGEMQVKPEDAFGRQDPGRKAREVARLSAGDPLAAMRSGARKVRELERDRRNEREERERELRDLRREERRREKRRRHEGRKRSGADGGDDLESLEGFSLDAPPPSKQSDKKYRDERHRDRHRDEDRHHRERDRSSRDDEKDYRRPRSDRERSDGHRSHHRHRHHEHSR</sequence>
<dbReference type="AlphaFoldDB" id="A0A507B4F6"/>
<evidence type="ECO:0000259" key="2">
    <source>
        <dbReference type="SMART" id="SM01083"/>
    </source>
</evidence>
<dbReference type="PANTHER" id="PTHR22093:SF0">
    <property type="entry name" value="LEUKOCYTE RECEPTOR CLUSTER MEMBER 1"/>
    <property type="match status" value="1"/>
</dbReference>
<comment type="caution">
    <text evidence="3">The sequence shown here is derived from an EMBL/GenBank/DDBJ whole genome shotgun (WGS) entry which is preliminary data.</text>
</comment>
<accession>A0A507B4F6</accession>
<dbReference type="SMART" id="SM01083">
    <property type="entry name" value="Cir_N"/>
    <property type="match status" value="1"/>
</dbReference>
<dbReference type="InParanoid" id="A0A507B4F6"/>
<feature type="compositionally biased region" description="Low complexity" evidence="1">
    <location>
        <begin position="202"/>
        <end position="213"/>
    </location>
</feature>
<feature type="compositionally biased region" description="Basic and acidic residues" evidence="1">
    <location>
        <begin position="51"/>
        <end position="68"/>
    </location>
</feature>
<dbReference type="STRING" id="1093900.A0A507B4F6"/>
<organism evidence="3 4">
    <name type="scientific">Thyridium curvatum</name>
    <dbReference type="NCBI Taxonomy" id="1093900"/>
    <lineage>
        <taxon>Eukaryota</taxon>
        <taxon>Fungi</taxon>
        <taxon>Dikarya</taxon>
        <taxon>Ascomycota</taxon>
        <taxon>Pezizomycotina</taxon>
        <taxon>Sordariomycetes</taxon>
        <taxon>Sordariomycetidae</taxon>
        <taxon>Thyridiales</taxon>
        <taxon>Thyridiaceae</taxon>
        <taxon>Thyridium</taxon>
    </lineage>
</organism>
<evidence type="ECO:0000256" key="1">
    <source>
        <dbReference type="SAM" id="MobiDB-lite"/>
    </source>
</evidence>
<feature type="compositionally biased region" description="Basic residues" evidence="1">
    <location>
        <begin position="320"/>
        <end position="331"/>
    </location>
</feature>
<keyword evidence="4" id="KW-1185">Reference proteome</keyword>
<evidence type="ECO:0000313" key="4">
    <source>
        <dbReference type="Proteomes" id="UP000319257"/>
    </source>
</evidence>
<name>A0A507B4F6_9PEZI</name>
<feature type="compositionally biased region" description="Basic and acidic residues" evidence="1">
    <location>
        <begin position="123"/>
        <end position="143"/>
    </location>
</feature>
<proteinExistence type="predicted"/>
<dbReference type="Proteomes" id="UP000319257">
    <property type="component" value="Unassembled WGS sequence"/>
</dbReference>
<dbReference type="InterPro" id="IPR019339">
    <property type="entry name" value="CIR_N_dom"/>
</dbReference>
<gene>
    <name evidence="3" type="ORF">E0L32_003260</name>
</gene>
<feature type="domain" description="CBF1-interacting co-repressor CIR N-terminal" evidence="2">
    <location>
        <begin position="31"/>
        <end position="67"/>
    </location>
</feature>
<reference evidence="3 4" key="1">
    <citation type="submission" date="2019-06" db="EMBL/GenBank/DDBJ databases">
        <title>Draft genome sequence of the filamentous fungus Phialemoniopsis curvata isolated from diesel fuel.</title>
        <authorList>
            <person name="Varaljay V.A."/>
            <person name="Lyon W.J."/>
            <person name="Crouch A.L."/>
            <person name="Drake C.E."/>
            <person name="Hollomon J.M."/>
            <person name="Nadeau L.J."/>
            <person name="Nunn H.S."/>
            <person name="Stevenson B.S."/>
            <person name="Bojanowski C.L."/>
            <person name="Crookes-Goodson W.J."/>
        </authorList>
    </citation>
    <scope>NUCLEOTIDE SEQUENCE [LARGE SCALE GENOMIC DNA]</scope>
    <source>
        <strain evidence="3 4">D216</strain>
    </source>
</reference>
<feature type="compositionally biased region" description="Basic and acidic residues" evidence="1">
    <location>
        <begin position="180"/>
        <end position="201"/>
    </location>
</feature>
<feature type="region of interest" description="Disordered" evidence="1">
    <location>
        <begin position="51"/>
        <end position="213"/>
    </location>
</feature>
<feature type="compositionally biased region" description="Pro residues" evidence="1">
    <location>
        <begin position="78"/>
        <end position="87"/>
    </location>
</feature>
<protein>
    <recommendedName>
        <fullName evidence="2">CBF1-interacting co-repressor CIR N-terminal domain-containing protein</fullName>
    </recommendedName>
</protein>
<dbReference type="Pfam" id="PF10197">
    <property type="entry name" value="Cir_N"/>
    <property type="match status" value="1"/>
</dbReference>
<feature type="compositionally biased region" description="Basic and acidic residues" evidence="1">
    <location>
        <begin position="356"/>
        <end position="404"/>
    </location>
</feature>